<dbReference type="Gene3D" id="2.40.128.270">
    <property type="match status" value="1"/>
</dbReference>
<dbReference type="InterPro" id="IPR053147">
    <property type="entry name" value="Hsp_HslJ-like"/>
</dbReference>
<keyword evidence="4" id="KW-1185">Reference proteome</keyword>
<feature type="signal peptide" evidence="1">
    <location>
        <begin position="1"/>
        <end position="25"/>
    </location>
</feature>
<evidence type="ECO:0000313" key="4">
    <source>
        <dbReference type="Proteomes" id="UP001221150"/>
    </source>
</evidence>
<organism evidence="3 4">
    <name type="scientific">Streptomyces tropicalis</name>
    <dbReference type="NCBI Taxonomy" id="3034234"/>
    <lineage>
        <taxon>Bacteria</taxon>
        <taxon>Bacillati</taxon>
        <taxon>Actinomycetota</taxon>
        <taxon>Actinomycetes</taxon>
        <taxon>Kitasatosporales</taxon>
        <taxon>Streptomycetaceae</taxon>
        <taxon>Streptomyces</taxon>
    </lineage>
</organism>
<accession>A0ABT6ACB7</accession>
<feature type="domain" description="DUF306" evidence="2">
    <location>
        <begin position="61"/>
        <end position="166"/>
    </location>
</feature>
<protein>
    <submittedName>
        <fullName evidence="3">META domain-containing protein</fullName>
    </submittedName>
</protein>
<sequence>MDTQRLTLAVLAVLPLTLACGSGVAGGAAGVGDGSAAPVPAAAPAGAHHRAADATAEADVPLQGTRWDVTATGAGGTAVPVPGKARAHLVFDAGRVTGSLGCNGFSAAATVRDGRIALGPAATTRMMCDASLMTVEKDLLRLFGTTVSYRIDQRTLTLTSENGGTVTAGAAR</sequence>
<name>A0ABT6ACB7_9ACTN</name>
<dbReference type="RefSeq" id="WP_276111852.1">
    <property type="nucleotide sequence ID" value="NZ_JARJBB010000020.1"/>
</dbReference>
<dbReference type="PANTHER" id="PTHR35535:SF2">
    <property type="entry name" value="DUF306 DOMAIN-CONTAINING PROTEIN"/>
    <property type="match status" value="1"/>
</dbReference>
<gene>
    <name evidence="3" type="ORF">P3H78_27410</name>
</gene>
<dbReference type="PANTHER" id="PTHR35535">
    <property type="entry name" value="HEAT SHOCK PROTEIN HSLJ"/>
    <property type="match status" value="1"/>
</dbReference>
<feature type="chain" id="PRO_5046669465" evidence="1">
    <location>
        <begin position="26"/>
        <end position="172"/>
    </location>
</feature>
<dbReference type="Pfam" id="PF03724">
    <property type="entry name" value="META"/>
    <property type="match status" value="1"/>
</dbReference>
<dbReference type="Proteomes" id="UP001221150">
    <property type="component" value="Unassembled WGS sequence"/>
</dbReference>
<proteinExistence type="predicted"/>
<dbReference type="EMBL" id="JARJBB010000020">
    <property type="protein sequence ID" value="MDF3302289.1"/>
    <property type="molecule type" value="Genomic_DNA"/>
</dbReference>
<evidence type="ECO:0000256" key="1">
    <source>
        <dbReference type="SAM" id="SignalP"/>
    </source>
</evidence>
<evidence type="ECO:0000313" key="3">
    <source>
        <dbReference type="EMBL" id="MDF3302289.1"/>
    </source>
</evidence>
<reference evidence="3 4" key="1">
    <citation type="submission" date="2023-03" db="EMBL/GenBank/DDBJ databases">
        <title>Draft genome sequence of Streptomyces sp. K1PA1 isolated from peat swamp forest in Thailand.</title>
        <authorList>
            <person name="Klaysubun C."/>
            <person name="Duangmal K."/>
        </authorList>
    </citation>
    <scope>NUCLEOTIDE SEQUENCE [LARGE SCALE GENOMIC DNA]</scope>
    <source>
        <strain evidence="3 4">K1PA1</strain>
    </source>
</reference>
<comment type="caution">
    <text evidence="3">The sequence shown here is derived from an EMBL/GenBank/DDBJ whole genome shotgun (WGS) entry which is preliminary data.</text>
</comment>
<evidence type="ECO:0000259" key="2">
    <source>
        <dbReference type="Pfam" id="PF03724"/>
    </source>
</evidence>
<dbReference type="PROSITE" id="PS51257">
    <property type="entry name" value="PROKAR_LIPOPROTEIN"/>
    <property type="match status" value="1"/>
</dbReference>
<keyword evidence="1" id="KW-0732">Signal</keyword>
<dbReference type="InterPro" id="IPR038670">
    <property type="entry name" value="HslJ-like_sf"/>
</dbReference>
<dbReference type="InterPro" id="IPR005184">
    <property type="entry name" value="DUF306_Meta_HslJ"/>
</dbReference>